<dbReference type="KEGG" id="ovi:T265_11618"/>
<sequence>MLAEKLEALFSCFIHTGNHQQCASHESPTGPEQAAHIYVLSKCELNHTADQPLVAERLKLLAGMSRVRDSPEFRTYSNAKPQEEVIGLNLTNIVITDINITSKFVNFVCKENMQYPNKQEPQTPKYAEGFLSIRGFVQTIVLRRFLVKCCTCPGSYSVHSGYQTTLLIARNGFPIEKAIKIWIRKAARSPLRKVPAFVKFHINIAIPDYKYLTDRNYSTKTFRKTSFRVGVQYNGFIIWKQTDTQGQRVNLEFDVLCDQGARVNREMKCLGYSDHSSAQPNNQIQTAR</sequence>
<evidence type="ECO:0000313" key="1">
    <source>
        <dbReference type="EMBL" id="KER19669.1"/>
    </source>
</evidence>
<dbReference type="CTD" id="20325786"/>
<organism evidence="1 2">
    <name type="scientific">Opisthorchis viverrini</name>
    <name type="common">Southeast Asian liver fluke</name>
    <dbReference type="NCBI Taxonomy" id="6198"/>
    <lineage>
        <taxon>Eukaryota</taxon>
        <taxon>Metazoa</taxon>
        <taxon>Spiralia</taxon>
        <taxon>Lophotrochozoa</taxon>
        <taxon>Platyhelminthes</taxon>
        <taxon>Trematoda</taxon>
        <taxon>Digenea</taxon>
        <taxon>Opisthorchiida</taxon>
        <taxon>Opisthorchiata</taxon>
        <taxon>Opisthorchiidae</taxon>
        <taxon>Opisthorchis</taxon>
    </lineage>
</organism>
<gene>
    <name evidence="1" type="ORF">T265_11618</name>
</gene>
<dbReference type="AlphaFoldDB" id="A0A074ZWZ8"/>
<name>A0A074ZWZ8_OPIVI</name>
<dbReference type="Proteomes" id="UP000054324">
    <property type="component" value="Unassembled WGS sequence"/>
</dbReference>
<dbReference type="GeneID" id="20325786"/>
<reference evidence="1 2" key="1">
    <citation type="submission" date="2013-11" db="EMBL/GenBank/DDBJ databases">
        <title>Opisthorchis viverrini - life in the bile duct.</title>
        <authorList>
            <person name="Young N.D."/>
            <person name="Nagarajan N."/>
            <person name="Lin S.J."/>
            <person name="Korhonen P.K."/>
            <person name="Jex A.R."/>
            <person name="Hall R.S."/>
            <person name="Safavi-Hemami H."/>
            <person name="Kaewkong W."/>
            <person name="Bertrand D."/>
            <person name="Gao S."/>
            <person name="Seet Q."/>
            <person name="Wongkham S."/>
            <person name="Teh B.T."/>
            <person name="Wongkham C."/>
            <person name="Intapan P.M."/>
            <person name="Maleewong W."/>
            <person name="Yang X."/>
            <person name="Hu M."/>
            <person name="Wang Z."/>
            <person name="Hofmann A."/>
            <person name="Sternberg P.W."/>
            <person name="Tan P."/>
            <person name="Wang J."/>
            <person name="Gasser R.B."/>
        </authorList>
    </citation>
    <scope>NUCLEOTIDE SEQUENCE [LARGE SCALE GENOMIC DNA]</scope>
</reference>
<dbReference type="EMBL" id="KL597158">
    <property type="protein sequence ID" value="KER19669.1"/>
    <property type="molecule type" value="Genomic_DNA"/>
</dbReference>
<protein>
    <submittedName>
        <fullName evidence="1">Uncharacterized protein</fullName>
    </submittedName>
</protein>
<accession>A0A074ZWZ8</accession>
<evidence type="ECO:0000313" key="2">
    <source>
        <dbReference type="Proteomes" id="UP000054324"/>
    </source>
</evidence>
<dbReference type="RefSeq" id="XP_009176582.1">
    <property type="nucleotide sequence ID" value="XM_009178318.1"/>
</dbReference>
<proteinExistence type="predicted"/>
<keyword evidence="2" id="KW-1185">Reference proteome</keyword>